<dbReference type="RefSeq" id="WP_303305427.1">
    <property type="nucleotide sequence ID" value="NZ_JAODOP010000004.1"/>
</dbReference>
<keyword evidence="1" id="KW-0472">Membrane</keyword>
<evidence type="ECO:0000313" key="4">
    <source>
        <dbReference type="Proteomes" id="UP001337305"/>
    </source>
</evidence>
<dbReference type="Proteomes" id="UP001337305">
    <property type="component" value="Unassembled WGS sequence"/>
</dbReference>
<sequence length="307" mass="35460">MKFTINRIVAFLKKEAIIGELAHNTRKVFLMIIGIVFCLLFFFKPFSINLLLIKTQLIITIGSSILAGVGYVLAISIFMPFNKKKWTVFLEISTVMTTLFFVWLLIYVFLILCSKVNLPVPFHINEPFVPPENFFFKTLIYTLGTGTLVYIILHMYNVIKFNNGGNKIENNTYTGFINKNNLNKKTLNLIGKNKDENLVINSDCFICAKSEGHYIKVYYLCGKSKRFNSSILRNTMKNIDNQTVDFENIYRCHNSYFLNLDFLTSVIGNSNKAHAYLKHYSPKVPISKNKIEYLKEIVFNNKLNKNS</sequence>
<dbReference type="EMBL" id="JAODOP010000004">
    <property type="protein sequence ID" value="MEF3833077.1"/>
    <property type="molecule type" value="Genomic_DNA"/>
</dbReference>
<feature type="transmembrane region" description="Helical" evidence="1">
    <location>
        <begin position="28"/>
        <end position="51"/>
    </location>
</feature>
<comment type="caution">
    <text evidence="3">The sequence shown here is derived from an EMBL/GenBank/DDBJ whole genome shotgun (WGS) entry which is preliminary data.</text>
</comment>
<organism evidence="3 4">
    <name type="scientific">Flavivirga spongiicola</name>
    <dbReference type="NCBI Taxonomy" id="421621"/>
    <lineage>
        <taxon>Bacteria</taxon>
        <taxon>Pseudomonadati</taxon>
        <taxon>Bacteroidota</taxon>
        <taxon>Flavobacteriia</taxon>
        <taxon>Flavobacteriales</taxon>
        <taxon>Flavobacteriaceae</taxon>
        <taxon>Flavivirga</taxon>
    </lineage>
</organism>
<feature type="domain" description="HTH LytTR-type" evidence="2">
    <location>
        <begin position="195"/>
        <end position="299"/>
    </location>
</feature>
<name>A0ABU7XQR7_9FLAO</name>
<feature type="transmembrane region" description="Helical" evidence="1">
    <location>
        <begin position="88"/>
        <end position="112"/>
    </location>
</feature>
<proteinExistence type="predicted"/>
<accession>A0ABU7XQR7</accession>
<dbReference type="Pfam" id="PF04397">
    <property type="entry name" value="LytTR"/>
    <property type="match status" value="1"/>
</dbReference>
<keyword evidence="1" id="KW-1133">Transmembrane helix</keyword>
<dbReference type="Gene3D" id="2.40.50.1020">
    <property type="entry name" value="LytTr DNA-binding domain"/>
    <property type="match status" value="1"/>
</dbReference>
<keyword evidence="4" id="KW-1185">Reference proteome</keyword>
<evidence type="ECO:0000259" key="2">
    <source>
        <dbReference type="SMART" id="SM00850"/>
    </source>
</evidence>
<evidence type="ECO:0000313" key="3">
    <source>
        <dbReference type="EMBL" id="MEF3833077.1"/>
    </source>
</evidence>
<keyword evidence="1" id="KW-0812">Transmembrane</keyword>
<protein>
    <submittedName>
        <fullName evidence="3">LytTR family transcriptional regulator</fullName>
    </submittedName>
</protein>
<evidence type="ECO:0000256" key="1">
    <source>
        <dbReference type="SAM" id="Phobius"/>
    </source>
</evidence>
<reference evidence="3 4" key="1">
    <citation type="submission" date="2022-09" db="EMBL/GenBank/DDBJ databases">
        <title>Genome sequencing of Flavivirga sp. MEBiC05379.</title>
        <authorList>
            <person name="Oh H.-M."/>
            <person name="Kwon K.K."/>
            <person name="Park M.J."/>
            <person name="Yang S.-H."/>
        </authorList>
    </citation>
    <scope>NUCLEOTIDE SEQUENCE [LARGE SCALE GENOMIC DNA]</scope>
    <source>
        <strain evidence="3 4">MEBiC05379</strain>
    </source>
</reference>
<feature type="transmembrane region" description="Helical" evidence="1">
    <location>
        <begin position="134"/>
        <end position="153"/>
    </location>
</feature>
<dbReference type="InterPro" id="IPR007492">
    <property type="entry name" value="LytTR_DNA-bd_dom"/>
</dbReference>
<feature type="transmembrane region" description="Helical" evidence="1">
    <location>
        <begin position="57"/>
        <end position="81"/>
    </location>
</feature>
<dbReference type="SMART" id="SM00850">
    <property type="entry name" value="LytTR"/>
    <property type="match status" value="1"/>
</dbReference>
<gene>
    <name evidence="3" type="ORF">N1F79_08035</name>
</gene>